<organism evidence="2 3">
    <name type="scientific">Pleuronectes platessa</name>
    <name type="common">European plaice</name>
    <dbReference type="NCBI Taxonomy" id="8262"/>
    <lineage>
        <taxon>Eukaryota</taxon>
        <taxon>Metazoa</taxon>
        <taxon>Chordata</taxon>
        <taxon>Craniata</taxon>
        <taxon>Vertebrata</taxon>
        <taxon>Euteleostomi</taxon>
        <taxon>Actinopterygii</taxon>
        <taxon>Neopterygii</taxon>
        <taxon>Teleostei</taxon>
        <taxon>Neoteleostei</taxon>
        <taxon>Acanthomorphata</taxon>
        <taxon>Carangaria</taxon>
        <taxon>Pleuronectiformes</taxon>
        <taxon>Pleuronectoidei</taxon>
        <taxon>Pleuronectidae</taxon>
        <taxon>Pleuronectes</taxon>
    </lineage>
</organism>
<feature type="region of interest" description="Disordered" evidence="1">
    <location>
        <begin position="152"/>
        <end position="171"/>
    </location>
</feature>
<dbReference type="AlphaFoldDB" id="A0A9N7V3F3"/>
<reference evidence="2" key="1">
    <citation type="submission" date="2020-03" db="EMBL/GenBank/DDBJ databases">
        <authorList>
            <person name="Weist P."/>
        </authorList>
    </citation>
    <scope>NUCLEOTIDE SEQUENCE</scope>
</reference>
<evidence type="ECO:0000313" key="2">
    <source>
        <dbReference type="EMBL" id="CAB1442340.1"/>
    </source>
</evidence>
<feature type="region of interest" description="Disordered" evidence="1">
    <location>
        <begin position="116"/>
        <end position="147"/>
    </location>
</feature>
<evidence type="ECO:0000313" key="3">
    <source>
        <dbReference type="Proteomes" id="UP001153269"/>
    </source>
</evidence>
<name>A0A9N7V3F3_PLEPL</name>
<dbReference type="Proteomes" id="UP001153269">
    <property type="component" value="Unassembled WGS sequence"/>
</dbReference>
<sequence length="171" mass="18855">MPGFLKERTGCIMDFATELLSCLRSIQRRSIMRIRSPRSIPTYKLRFQPQPSARGSEVEATRNFLGAGMGSGSNPASPATSRNALLSQWDLLRVVPRCAQSVTEQTCGECVHGPEAVQHPPEKKWRKSQRSRALPPFSCHTPRTEPASQFIMSGGRGREMPSTPLAAFSAL</sequence>
<proteinExistence type="predicted"/>
<gene>
    <name evidence="2" type="ORF">PLEPLA_LOCUS30012</name>
</gene>
<keyword evidence="3" id="KW-1185">Reference proteome</keyword>
<evidence type="ECO:0000256" key="1">
    <source>
        <dbReference type="SAM" id="MobiDB-lite"/>
    </source>
</evidence>
<dbReference type="EMBL" id="CADEAL010002824">
    <property type="protein sequence ID" value="CAB1442340.1"/>
    <property type="molecule type" value="Genomic_DNA"/>
</dbReference>
<accession>A0A9N7V3F3</accession>
<protein>
    <submittedName>
        <fullName evidence="2">Uncharacterized protein</fullName>
    </submittedName>
</protein>
<comment type="caution">
    <text evidence="2">The sequence shown here is derived from an EMBL/GenBank/DDBJ whole genome shotgun (WGS) entry which is preliminary data.</text>
</comment>